<keyword evidence="3" id="KW-1185">Reference proteome</keyword>
<dbReference type="eggNOG" id="ENOG50332DZ">
    <property type="taxonomic scope" value="Bacteria"/>
</dbReference>
<dbReference type="EMBL" id="CP009888">
    <property type="protein sequence ID" value="AIY65534.1"/>
    <property type="molecule type" value="Genomic_DNA"/>
</dbReference>
<evidence type="ECO:0000313" key="3">
    <source>
        <dbReference type="Proteomes" id="UP000030341"/>
    </source>
</evidence>
<sequence>MSTQRQKNKRIRQLLIHALSITAWFFFILALIIFHYARPELEYGVIRYFGMEYRDHWLVTPRNLLILFLMLTGIMSSISLIVRGQYDSRSENGVGVNQISLLIVCIICLLVIVFK</sequence>
<feature type="transmembrane region" description="Helical" evidence="1">
    <location>
        <begin position="14"/>
        <end position="37"/>
    </location>
</feature>
<organism evidence="2 3">
    <name type="scientific">Pseudoalteromonas piratica</name>
    <dbReference type="NCBI Taxonomy" id="1348114"/>
    <lineage>
        <taxon>Bacteria</taxon>
        <taxon>Pseudomonadati</taxon>
        <taxon>Pseudomonadota</taxon>
        <taxon>Gammaproteobacteria</taxon>
        <taxon>Alteromonadales</taxon>
        <taxon>Pseudoalteromonadaceae</taxon>
        <taxon>Pseudoalteromonas</taxon>
    </lineage>
</organism>
<evidence type="ECO:0000256" key="1">
    <source>
        <dbReference type="SAM" id="Phobius"/>
    </source>
</evidence>
<feature type="transmembrane region" description="Helical" evidence="1">
    <location>
        <begin position="64"/>
        <end position="82"/>
    </location>
</feature>
<keyword evidence="1" id="KW-0812">Transmembrane</keyword>
<dbReference type="Proteomes" id="UP000030341">
    <property type="component" value="Chromosome 1"/>
</dbReference>
<reference evidence="2 3" key="1">
    <citation type="submission" date="2014-11" db="EMBL/GenBank/DDBJ databases">
        <title>Complete Genome Sequence of Pseudoalteromonas sp. Strain OCN003 Isolated from Kaneohe Bay, Oahu, Hawaii.</title>
        <authorList>
            <person name="Beurmann S."/>
            <person name="Videau P."/>
            <person name="Ushijima B."/>
            <person name="Smith A.M."/>
            <person name="Aeby G.S."/>
            <person name="Callahan S.M."/>
            <person name="Belcaid M."/>
        </authorList>
    </citation>
    <scope>NUCLEOTIDE SEQUENCE [LARGE SCALE GENOMIC DNA]</scope>
    <source>
        <strain evidence="2 3">OCN003</strain>
    </source>
</reference>
<evidence type="ECO:0000313" key="2">
    <source>
        <dbReference type="EMBL" id="AIY65534.1"/>
    </source>
</evidence>
<dbReference type="HOGENOM" id="CLU_138350_1_0_6"/>
<name>A0A0A7EFZ9_9GAMM</name>
<protein>
    <submittedName>
        <fullName evidence="2">Uncharacterized protein</fullName>
    </submittedName>
</protein>
<dbReference type="OrthoDB" id="6240672at2"/>
<dbReference type="AlphaFoldDB" id="A0A0A7EFZ9"/>
<dbReference type="STRING" id="1348114.OM33_10500"/>
<dbReference type="RefSeq" id="WP_038641509.1">
    <property type="nucleotide sequence ID" value="NZ_CP009888.1"/>
</dbReference>
<dbReference type="KEGG" id="pseo:OM33_10500"/>
<gene>
    <name evidence="2" type="ORF">OM33_10500</name>
</gene>
<keyword evidence="1" id="KW-1133">Transmembrane helix</keyword>
<keyword evidence="1" id="KW-0472">Membrane</keyword>
<accession>A0A0A7EFZ9</accession>
<proteinExistence type="predicted"/>
<feature type="transmembrane region" description="Helical" evidence="1">
    <location>
        <begin position="94"/>
        <end position="114"/>
    </location>
</feature>